<protein>
    <submittedName>
        <fullName evidence="1">Uncharacterized protein</fullName>
    </submittedName>
</protein>
<evidence type="ECO:0000313" key="2">
    <source>
        <dbReference type="Proteomes" id="UP001557485"/>
    </source>
</evidence>
<gene>
    <name evidence="1" type="ORF">AB4876_09280</name>
</gene>
<organism evidence="1 2">
    <name type="scientific">Zhongshania guokunii</name>
    <dbReference type="NCBI Taxonomy" id="641783"/>
    <lineage>
        <taxon>Bacteria</taxon>
        <taxon>Pseudomonadati</taxon>
        <taxon>Pseudomonadota</taxon>
        <taxon>Gammaproteobacteria</taxon>
        <taxon>Cellvibrionales</taxon>
        <taxon>Spongiibacteraceae</taxon>
        <taxon>Zhongshania</taxon>
    </lineage>
</organism>
<evidence type="ECO:0000313" key="1">
    <source>
        <dbReference type="EMBL" id="MEX1669103.1"/>
    </source>
</evidence>
<dbReference type="EMBL" id="JBFRYA010000007">
    <property type="protein sequence ID" value="MEX1669103.1"/>
    <property type="molecule type" value="Genomic_DNA"/>
</dbReference>
<dbReference type="Proteomes" id="UP001557485">
    <property type="component" value="Unassembled WGS sequence"/>
</dbReference>
<dbReference type="RefSeq" id="WP_368381370.1">
    <property type="nucleotide sequence ID" value="NZ_JBFRYA010000007.1"/>
</dbReference>
<comment type="caution">
    <text evidence="1">The sequence shown here is derived from an EMBL/GenBank/DDBJ whole genome shotgun (WGS) entry which is preliminary data.</text>
</comment>
<proteinExistence type="predicted"/>
<name>A0ABV3U7I1_9GAMM</name>
<accession>A0ABV3U7I1</accession>
<keyword evidence="2" id="KW-1185">Reference proteome</keyword>
<reference evidence="1 2" key="1">
    <citation type="journal article" date="2011" name="Int. J. Syst. Evol. Microbiol.">
        <title>Zhongshania antarctica gen. nov., sp. nov. and Zhongshania guokunii sp. nov., gammaproteobacteria respectively isolated from coastal attached (fast) ice and surface seawater of the Antarctic.</title>
        <authorList>
            <person name="Li H.J."/>
            <person name="Zhang X.Y."/>
            <person name="Chen C.X."/>
            <person name="Zhang Y.J."/>
            <person name="Gao Z.M."/>
            <person name="Yu Y."/>
            <person name="Chen X.L."/>
            <person name="Chen B."/>
            <person name="Zhang Y.Z."/>
        </authorList>
    </citation>
    <scope>NUCLEOTIDE SEQUENCE [LARGE SCALE GENOMIC DNA]</scope>
    <source>
        <strain evidence="1 2">ZS6-22T</strain>
    </source>
</reference>
<sequence>MNANLEMIFMKQKLADFEAAASMQRSRTINTLIDLRVMLQDGDYDEALEMLDELVDGEEN</sequence>